<dbReference type="PANTHER" id="PTHR23074">
    <property type="entry name" value="AAA DOMAIN-CONTAINING"/>
    <property type="match status" value="1"/>
</dbReference>
<keyword evidence="6" id="KW-0206">Cytoskeleton</keyword>
<keyword evidence="2" id="KW-0963">Cytoplasm</keyword>
<keyword evidence="4" id="KW-0547">Nucleotide-binding</keyword>
<reference evidence="9" key="1">
    <citation type="submission" date="2020-05" db="EMBL/GenBank/DDBJ databases">
        <title>Phylogenomic resolution of chytrid fungi.</title>
        <authorList>
            <person name="Stajich J.E."/>
            <person name="Amses K."/>
            <person name="Simmons R."/>
            <person name="Seto K."/>
            <person name="Myers J."/>
            <person name="Bonds A."/>
            <person name="Quandt C.A."/>
            <person name="Barry K."/>
            <person name="Liu P."/>
            <person name="Grigoriev I."/>
            <person name="Longcore J.E."/>
            <person name="James T.Y."/>
        </authorList>
    </citation>
    <scope>NUCLEOTIDE SEQUENCE</scope>
    <source>
        <strain evidence="9">JEL0318</strain>
    </source>
</reference>
<keyword evidence="3" id="KW-0493">Microtubule</keyword>
<accession>A0AAD5SIS1</accession>
<dbReference type="InterPro" id="IPR050304">
    <property type="entry name" value="MT-severing_AAA_ATPase"/>
</dbReference>
<evidence type="ECO:0000256" key="6">
    <source>
        <dbReference type="ARBA" id="ARBA00023212"/>
    </source>
</evidence>
<sequence length="241" mass="26672">MISYLNTVERLQAEANISLRNATAADNVDLLLILQEYENFYSIKFGKPPKLTRKANESDQAIASQKAKQRTPPSRLKSSEALNPSPATYQDGKSSSRGGSLPLISNAPGLTAREKPLKPVTKSVPAQKKGGDPSAVQGDGEFNIVGTTVSKREEERQTVSEEVPVAADLYTDRLLKPLPEYGNAEFRELASIITRDIFIKNPNVRWTDIAGLDKTKKLVKEAVVYPMKFPQYVRTELKNPQ</sequence>
<evidence type="ECO:0000256" key="2">
    <source>
        <dbReference type="ARBA" id="ARBA00022490"/>
    </source>
</evidence>
<gene>
    <name evidence="9" type="primary">KATNAL2</name>
    <name evidence="9" type="ORF">HK097_007317</name>
</gene>
<evidence type="ECO:0000256" key="4">
    <source>
        <dbReference type="ARBA" id="ARBA00022741"/>
    </source>
</evidence>
<keyword evidence="5" id="KW-0067">ATP-binding</keyword>
<evidence type="ECO:0000256" key="7">
    <source>
        <dbReference type="ARBA" id="ARBA00023235"/>
    </source>
</evidence>
<dbReference type="Proteomes" id="UP001212841">
    <property type="component" value="Unassembled WGS sequence"/>
</dbReference>
<dbReference type="GO" id="GO:0005524">
    <property type="term" value="F:ATP binding"/>
    <property type="evidence" value="ECO:0007669"/>
    <property type="project" value="UniProtKB-KW"/>
</dbReference>
<dbReference type="PANTHER" id="PTHR23074:SF78">
    <property type="entry name" value="KATANIN P60 ATPASE-CONTAINING SUBUNIT A-LIKE 2"/>
    <property type="match status" value="1"/>
</dbReference>
<keyword evidence="7" id="KW-0413">Isomerase</keyword>
<comment type="caution">
    <text evidence="9">The sequence shown here is derived from an EMBL/GenBank/DDBJ whole genome shotgun (WGS) entry which is preliminary data.</text>
</comment>
<dbReference type="GO" id="GO:0016853">
    <property type="term" value="F:isomerase activity"/>
    <property type="evidence" value="ECO:0007669"/>
    <property type="project" value="UniProtKB-KW"/>
</dbReference>
<dbReference type="GO" id="GO:0005874">
    <property type="term" value="C:microtubule"/>
    <property type="evidence" value="ECO:0007669"/>
    <property type="project" value="UniProtKB-KW"/>
</dbReference>
<protein>
    <submittedName>
        <fullName evidence="9">Katanin p60 ATPase-containing subunit A-like 2</fullName>
    </submittedName>
</protein>
<comment type="subcellular location">
    <subcellularLocation>
        <location evidence="1">Cytoplasm</location>
        <location evidence="1">Cytoskeleton</location>
        <location evidence="1">Spindle</location>
    </subcellularLocation>
</comment>
<feature type="region of interest" description="Disordered" evidence="8">
    <location>
        <begin position="48"/>
        <end position="140"/>
    </location>
</feature>
<evidence type="ECO:0000256" key="8">
    <source>
        <dbReference type="SAM" id="MobiDB-lite"/>
    </source>
</evidence>
<organism evidence="9 10">
    <name type="scientific">Rhizophlyctis rosea</name>
    <dbReference type="NCBI Taxonomy" id="64517"/>
    <lineage>
        <taxon>Eukaryota</taxon>
        <taxon>Fungi</taxon>
        <taxon>Fungi incertae sedis</taxon>
        <taxon>Chytridiomycota</taxon>
        <taxon>Chytridiomycota incertae sedis</taxon>
        <taxon>Chytridiomycetes</taxon>
        <taxon>Rhizophlyctidales</taxon>
        <taxon>Rhizophlyctidaceae</taxon>
        <taxon>Rhizophlyctis</taxon>
    </lineage>
</organism>
<evidence type="ECO:0000256" key="3">
    <source>
        <dbReference type="ARBA" id="ARBA00022701"/>
    </source>
</evidence>
<proteinExistence type="predicted"/>
<dbReference type="GO" id="GO:0016887">
    <property type="term" value="F:ATP hydrolysis activity"/>
    <property type="evidence" value="ECO:0007669"/>
    <property type="project" value="TreeGrafter"/>
</dbReference>
<dbReference type="Gene3D" id="3.40.50.300">
    <property type="entry name" value="P-loop containing nucleotide triphosphate hydrolases"/>
    <property type="match status" value="1"/>
</dbReference>
<dbReference type="EMBL" id="JADGJD010000037">
    <property type="protein sequence ID" value="KAJ3056339.1"/>
    <property type="molecule type" value="Genomic_DNA"/>
</dbReference>
<name>A0AAD5SIS1_9FUNG</name>
<dbReference type="GO" id="GO:0005819">
    <property type="term" value="C:spindle"/>
    <property type="evidence" value="ECO:0007669"/>
    <property type="project" value="UniProtKB-SubCell"/>
</dbReference>
<dbReference type="InterPro" id="IPR027417">
    <property type="entry name" value="P-loop_NTPase"/>
</dbReference>
<evidence type="ECO:0000313" key="9">
    <source>
        <dbReference type="EMBL" id="KAJ3056339.1"/>
    </source>
</evidence>
<evidence type="ECO:0000256" key="5">
    <source>
        <dbReference type="ARBA" id="ARBA00022840"/>
    </source>
</evidence>
<keyword evidence="10" id="KW-1185">Reference proteome</keyword>
<feature type="compositionally biased region" description="Polar residues" evidence="8">
    <location>
        <begin position="80"/>
        <end position="98"/>
    </location>
</feature>
<dbReference type="AlphaFoldDB" id="A0AAD5SIS1"/>
<evidence type="ECO:0000256" key="1">
    <source>
        <dbReference type="ARBA" id="ARBA00004186"/>
    </source>
</evidence>
<evidence type="ECO:0000313" key="10">
    <source>
        <dbReference type="Proteomes" id="UP001212841"/>
    </source>
</evidence>